<evidence type="ECO:0000313" key="1">
    <source>
        <dbReference type="EMBL" id="PWN53633.1"/>
    </source>
</evidence>
<keyword evidence="2" id="KW-1185">Reference proteome</keyword>
<evidence type="ECO:0000313" key="2">
    <source>
        <dbReference type="Proteomes" id="UP000245626"/>
    </source>
</evidence>
<name>A0ACD0P651_9BASI</name>
<protein>
    <submittedName>
        <fullName evidence="1">Uncharacterized protein</fullName>
    </submittedName>
</protein>
<accession>A0ACD0P651</accession>
<reference evidence="1 2" key="1">
    <citation type="journal article" date="2018" name="Mol. Biol. Evol.">
        <title>Broad Genomic Sampling Reveals a Smut Pathogenic Ancestry of the Fungal Clade Ustilaginomycotina.</title>
        <authorList>
            <person name="Kijpornyongpan T."/>
            <person name="Mondo S.J."/>
            <person name="Barry K."/>
            <person name="Sandor L."/>
            <person name="Lee J."/>
            <person name="Lipzen A."/>
            <person name="Pangilinan J."/>
            <person name="LaButti K."/>
            <person name="Hainaut M."/>
            <person name="Henrissat B."/>
            <person name="Grigoriev I.V."/>
            <person name="Spatafora J.W."/>
            <person name="Aime M.C."/>
        </authorList>
    </citation>
    <scope>NUCLEOTIDE SEQUENCE [LARGE SCALE GENOMIC DNA]</scope>
    <source>
        <strain evidence="1 2">SA 807</strain>
    </source>
</reference>
<gene>
    <name evidence="1" type="ORF">IE53DRAFT_134212</name>
</gene>
<sequence length="327" mass="37935">MTDQARTGTPAYRELRAKHGSKPKRPDFQRIQPRPYQAEKRSTFFTQEKNLRHHYHHYRGGYSGNHYESELPRSSHQESMIASSGRYTDDALKYARFEAPNGHMDYRGMKRARESPAGPPGEPHYKYPKTIDDGQKSTRSYRDYGWNPNNDQSPLDRMRRETYPPRSPYSPFQHEQSPSPKLYTFKSPTILSRRTSPISSANPLFEPMASNPQKPKVSKESHRGFWTMKSLSLQIEAFAVTKQIKWVDQGLGRLKEQEFLRRVRGEPKARNRVGSHIPLSHASSIWKREYPEKPAIAVGPMWMWTIKVGRLKLELMSLGPRVSEVPL</sequence>
<dbReference type="EMBL" id="KZ819716">
    <property type="protein sequence ID" value="PWN53633.1"/>
    <property type="molecule type" value="Genomic_DNA"/>
</dbReference>
<organism evidence="1 2">
    <name type="scientific">Violaceomyces palustris</name>
    <dbReference type="NCBI Taxonomy" id="1673888"/>
    <lineage>
        <taxon>Eukaryota</taxon>
        <taxon>Fungi</taxon>
        <taxon>Dikarya</taxon>
        <taxon>Basidiomycota</taxon>
        <taxon>Ustilaginomycotina</taxon>
        <taxon>Ustilaginomycetes</taxon>
        <taxon>Violaceomycetales</taxon>
        <taxon>Violaceomycetaceae</taxon>
        <taxon>Violaceomyces</taxon>
    </lineage>
</organism>
<proteinExistence type="predicted"/>
<dbReference type="Proteomes" id="UP000245626">
    <property type="component" value="Unassembled WGS sequence"/>
</dbReference>